<dbReference type="Proteomes" id="UP000017805">
    <property type="component" value="Chromosome"/>
</dbReference>
<dbReference type="KEGG" id="bif:N288_23625"/>
<gene>
    <name evidence="1" type="ORF">N288_23625</name>
</gene>
<accession>U5LGK4</accession>
<dbReference type="EMBL" id="CP006643">
    <property type="protein sequence ID" value="AGX06563.1"/>
    <property type="molecule type" value="Genomic_DNA"/>
</dbReference>
<dbReference type="AlphaFoldDB" id="U5LGK4"/>
<protein>
    <submittedName>
        <fullName evidence="1">Uncharacterized protein</fullName>
    </submittedName>
</protein>
<proteinExistence type="predicted"/>
<evidence type="ECO:0000313" key="1">
    <source>
        <dbReference type="EMBL" id="AGX06563.1"/>
    </source>
</evidence>
<organism evidence="1 2">
    <name type="scientific">Bacillus infantis NRRL B-14911</name>
    <dbReference type="NCBI Taxonomy" id="1367477"/>
    <lineage>
        <taxon>Bacteria</taxon>
        <taxon>Bacillati</taxon>
        <taxon>Bacillota</taxon>
        <taxon>Bacilli</taxon>
        <taxon>Bacillales</taxon>
        <taxon>Bacillaceae</taxon>
        <taxon>Bacillus</taxon>
    </lineage>
</organism>
<dbReference type="HOGENOM" id="CLU_3371995_0_0_9"/>
<keyword evidence="2" id="KW-1185">Reference proteome</keyword>
<name>U5LGK4_9BACI</name>
<reference evidence="1 2" key="1">
    <citation type="submission" date="2013-07" db="EMBL/GenBank/DDBJ databases">
        <title>Complete genome sequence of Bacillus infantis NRRL B-14911 that has potential to induce cardiac disease by antigenic mimicry.</title>
        <authorList>
            <person name="Massilamany C."/>
            <person name="Smith T.P.L."/>
            <person name="Loy J.D."/>
            <person name="Barletta R."/>
            <person name="Reddy J."/>
        </authorList>
    </citation>
    <scope>NUCLEOTIDE SEQUENCE [LARGE SCALE GENOMIC DNA]</scope>
    <source>
        <strain evidence="1 2">NRRL B-14911</strain>
    </source>
</reference>
<dbReference type="STRING" id="1367477.N288_23625"/>
<evidence type="ECO:0000313" key="2">
    <source>
        <dbReference type="Proteomes" id="UP000017805"/>
    </source>
</evidence>
<sequence>MSAAFLLQIHMRTFVKKVTYKHNVSFPASVFVKK</sequence>